<dbReference type="EMBL" id="GEDG01032629">
    <property type="protein sequence ID" value="JAP10712.1"/>
    <property type="molecule type" value="Transcribed_RNA"/>
</dbReference>
<proteinExistence type="predicted"/>
<protein>
    <submittedName>
        <fullName evidence="1">Putative ovule protein</fullName>
    </submittedName>
</protein>
<dbReference type="AlphaFoldDB" id="A0A0V0GRL9"/>
<evidence type="ECO:0000313" key="1">
    <source>
        <dbReference type="EMBL" id="JAP10712.1"/>
    </source>
</evidence>
<reference evidence="1" key="1">
    <citation type="submission" date="2015-12" db="EMBL/GenBank/DDBJ databases">
        <title>Gene expression during late stages of embryo sac development: a critical building block for successful pollen-pistil interactions.</title>
        <authorList>
            <person name="Liu Y."/>
            <person name="Joly V."/>
            <person name="Sabar M."/>
            <person name="Matton D.P."/>
        </authorList>
    </citation>
    <scope>NUCLEOTIDE SEQUENCE</scope>
</reference>
<sequence>MKNSYNFYNQILIIRFLIRGEEKTLFGIPKKGASRRVTMYVCSTSLASTSHRKESLTSCDQRIRHDQDK</sequence>
<accession>A0A0V0GRL9</accession>
<name>A0A0V0GRL9_SOLCH</name>
<organism evidence="1">
    <name type="scientific">Solanum chacoense</name>
    <name type="common">Chaco potato</name>
    <dbReference type="NCBI Taxonomy" id="4108"/>
    <lineage>
        <taxon>Eukaryota</taxon>
        <taxon>Viridiplantae</taxon>
        <taxon>Streptophyta</taxon>
        <taxon>Embryophyta</taxon>
        <taxon>Tracheophyta</taxon>
        <taxon>Spermatophyta</taxon>
        <taxon>Magnoliopsida</taxon>
        <taxon>eudicotyledons</taxon>
        <taxon>Gunneridae</taxon>
        <taxon>Pentapetalae</taxon>
        <taxon>asterids</taxon>
        <taxon>lamiids</taxon>
        <taxon>Solanales</taxon>
        <taxon>Solanaceae</taxon>
        <taxon>Solanoideae</taxon>
        <taxon>Solaneae</taxon>
        <taxon>Solanum</taxon>
    </lineage>
</organism>